<dbReference type="KEGG" id="soy:115876730"/>
<dbReference type="GO" id="GO:0042147">
    <property type="term" value="P:retrograde transport, endosome to Golgi"/>
    <property type="evidence" value="ECO:0007669"/>
    <property type="project" value="TreeGrafter"/>
</dbReference>
<dbReference type="OrthoDB" id="10055808at2759"/>
<dbReference type="AlphaFoldDB" id="A0A6J2XC09"/>
<dbReference type="InterPro" id="IPR001849">
    <property type="entry name" value="PH_domain"/>
</dbReference>
<organism evidence="3 4">
    <name type="scientific">Sitophilus oryzae</name>
    <name type="common">Rice weevil</name>
    <name type="synonym">Curculio oryzae</name>
    <dbReference type="NCBI Taxonomy" id="7048"/>
    <lineage>
        <taxon>Eukaryota</taxon>
        <taxon>Metazoa</taxon>
        <taxon>Ecdysozoa</taxon>
        <taxon>Arthropoda</taxon>
        <taxon>Hexapoda</taxon>
        <taxon>Insecta</taxon>
        <taxon>Pterygota</taxon>
        <taxon>Neoptera</taxon>
        <taxon>Endopterygota</taxon>
        <taxon>Coleoptera</taxon>
        <taxon>Polyphaga</taxon>
        <taxon>Cucujiformia</taxon>
        <taxon>Curculionidae</taxon>
        <taxon>Dryophthorinae</taxon>
        <taxon>Sitophilus</taxon>
    </lineage>
</organism>
<dbReference type="Pfam" id="PF00169">
    <property type="entry name" value="PH"/>
    <property type="match status" value="1"/>
</dbReference>
<reference evidence="4" key="1">
    <citation type="submission" date="2025-08" db="UniProtKB">
        <authorList>
            <consortium name="RefSeq"/>
        </authorList>
    </citation>
    <scope>IDENTIFICATION</scope>
    <source>
        <tissue evidence="4">Gonads</tissue>
    </source>
</reference>
<evidence type="ECO:0000259" key="2">
    <source>
        <dbReference type="PROSITE" id="PS50003"/>
    </source>
</evidence>
<feature type="domain" description="PH" evidence="2">
    <location>
        <begin position="15"/>
        <end position="127"/>
    </location>
</feature>
<dbReference type="GO" id="GO:0007032">
    <property type="term" value="P:endosome organization"/>
    <property type="evidence" value="ECO:0007669"/>
    <property type="project" value="TreeGrafter"/>
</dbReference>
<dbReference type="PROSITE" id="PS50003">
    <property type="entry name" value="PH_DOMAIN"/>
    <property type="match status" value="1"/>
</dbReference>
<dbReference type="GO" id="GO:0005829">
    <property type="term" value="C:cytosol"/>
    <property type="evidence" value="ECO:0007669"/>
    <property type="project" value="GOC"/>
</dbReference>
<dbReference type="GO" id="GO:0055037">
    <property type="term" value="C:recycling endosome"/>
    <property type="evidence" value="ECO:0007669"/>
    <property type="project" value="TreeGrafter"/>
</dbReference>
<dbReference type="PANTHER" id="PTHR22902">
    <property type="entry name" value="SESQUIPEDALIAN"/>
    <property type="match status" value="1"/>
</dbReference>
<dbReference type="Proteomes" id="UP000504635">
    <property type="component" value="Unplaced"/>
</dbReference>
<sequence length="221" mass="25781">MRYNDKELVTVSESKPDLEGVLHHMKPQGNEWSDWYQQPSFKERYFKLIANLLYYYRTNNEVEPLGVLVLENAQIAYERPHKGIPFAFSITFKVNDKFKDTEAKHIFSCRCDRDVSKWVSALKTASYEYWRSQYLILKTKIDMKAGNDPVLEYLKDNNVSTTSTMKVEIKKKKTKSTKSTFYSHIETNTLFQNSTTHCASREVVSTSNETNNLAIDNLITF</sequence>
<dbReference type="InterPro" id="IPR011993">
    <property type="entry name" value="PH-like_dom_sf"/>
</dbReference>
<dbReference type="GO" id="GO:0001881">
    <property type="term" value="P:receptor recycling"/>
    <property type="evidence" value="ECO:0007669"/>
    <property type="project" value="TreeGrafter"/>
</dbReference>
<dbReference type="InterPro" id="IPR045188">
    <property type="entry name" value="Boi1/Boi2-like"/>
</dbReference>
<gene>
    <name evidence="4" type="primary">LOC115876730</name>
</gene>
<protein>
    <recommendedName>
        <fullName evidence="1">Pleckstrin homology domain-containing family J member 1</fullName>
    </recommendedName>
</protein>
<dbReference type="PANTHER" id="PTHR22902:SF9">
    <property type="entry name" value="PLECKSTRIN HOMOLOGY DOMAIN-CONTAINING FAMILY J MEMBER 1"/>
    <property type="match status" value="1"/>
</dbReference>
<evidence type="ECO:0000256" key="1">
    <source>
        <dbReference type="ARBA" id="ARBA00041004"/>
    </source>
</evidence>
<accession>A0A6J2XC09</accession>
<dbReference type="CDD" id="cd13258">
    <property type="entry name" value="PH_PLEKHJ1"/>
    <property type="match status" value="1"/>
</dbReference>
<dbReference type="GeneID" id="115876730"/>
<dbReference type="SMART" id="SM00233">
    <property type="entry name" value="PH"/>
    <property type="match status" value="1"/>
</dbReference>
<dbReference type="GO" id="GO:0005802">
    <property type="term" value="C:trans-Golgi network"/>
    <property type="evidence" value="ECO:0007669"/>
    <property type="project" value="TreeGrafter"/>
</dbReference>
<evidence type="ECO:0000313" key="4">
    <source>
        <dbReference type="RefSeq" id="XP_030748495.1"/>
    </source>
</evidence>
<dbReference type="Gene3D" id="2.30.29.30">
    <property type="entry name" value="Pleckstrin-homology domain (PH domain)/Phosphotyrosine-binding domain (PTB)"/>
    <property type="match status" value="1"/>
</dbReference>
<dbReference type="GO" id="GO:0005769">
    <property type="term" value="C:early endosome"/>
    <property type="evidence" value="ECO:0007669"/>
    <property type="project" value="TreeGrafter"/>
</dbReference>
<keyword evidence="3" id="KW-1185">Reference proteome</keyword>
<proteinExistence type="predicted"/>
<dbReference type="SUPFAM" id="SSF50729">
    <property type="entry name" value="PH domain-like"/>
    <property type="match status" value="1"/>
</dbReference>
<dbReference type="RefSeq" id="XP_030748495.1">
    <property type="nucleotide sequence ID" value="XM_030892635.1"/>
</dbReference>
<dbReference type="InParanoid" id="A0A6J2XC09"/>
<name>A0A6J2XC09_SITOR</name>
<evidence type="ECO:0000313" key="3">
    <source>
        <dbReference type="Proteomes" id="UP000504635"/>
    </source>
</evidence>